<organism evidence="1">
    <name type="scientific">Anguilla anguilla</name>
    <name type="common">European freshwater eel</name>
    <name type="synonym">Muraena anguilla</name>
    <dbReference type="NCBI Taxonomy" id="7936"/>
    <lineage>
        <taxon>Eukaryota</taxon>
        <taxon>Metazoa</taxon>
        <taxon>Chordata</taxon>
        <taxon>Craniata</taxon>
        <taxon>Vertebrata</taxon>
        <taxon>Euteleostomi</taxon>
        <taxon>Actinopterygii</taxon>
        <taxon>Neopterygii</taxon>
        <taxon>Teleostei</taxon>
        <taxon>Anguilliformes</taxon>
        <taxon>Anguillidae</taxon>
        <taxon>Anguilla</taxon>
    </lineage>
</organism>
<reference evidence="1" key="1">
    <citation type="submission" date="2014-11" db="EMBL/GenBank/DDBJ databases">
        <authorList>
            <person name="Amaro Gonzalez C."/>
        </authorList>
    </citation>
    <scope>NUCLEOTIDE SEQUENCE</scope>
</reference>
<protein>
    <submittedName>
        <fullName evidence="1">Uncharacterized protein</fullName>
    </submittedName>
</protein>
<reference evidence="1" key="2">
    <citation type="journal article" date="2015" name="Fish Shellfish Immunol.">
        <title>Early steps in the European eel (Anguilla anguilla)-Vibrio vulnificus interaction in the gills: Role of the RtxA13 toxin.</title>
        <authorList>
            <person name="Callol A."/>
            <person name="Pajuelo D."/>
            <person name="Ebbesson L."/>
            <person name="Teles M."/>
            <person name="MacKenzie S."/>
            <person name="Amaro C."/>
        </authorList>
    </citation>
    <scope>NUCLEOTIDE SEQUENCE</scope>
</reference>
<dbReference type="EMBL" id="GBXM01021550">
    <property type="protein sequence ID" value="JAH87027.1"/>
    <property type="molecule type" value="Transcribed_RNA"/>
</dbReference>
<name>A0A0E9W9K0_ANGAN</name>
<sequence>MLGGISDCFVKSTVQAFTFALGLVHLLPITTIRVL</sequence>
<dbReference type="AlphaFoldDB" id="A0A0E9W9K0"/>
<proteinExistence type="predicted"/>
<accession>A0A0E9W9K0</accession>
<evidence type="ECO:0000313" key="1">
    <source>
        <dbReference type="EMBL" id="JAH87027.1"/>
    </source>
</evidence>